<comment type="caution">
    <text evidence="2">The sequence shown here is derived from an EMBL/GenBank/DDBJ whole genome shotgun (WGS) entry which is preliminary data.</text>
</comment>
<protein>
    <submittedName>
        <fullName evidence="2">Uncharacterized protein</fullName>
    </submittedName>
</protein>
<feature type="compositionally biased region" description="Low complexity" evidence="1">
    <location>
        <begin position="76"/>
        <end position="98"/>
    </location>
</feature>
<evidence type="ECO:0000313" key="2">
    <source>
        <dbReference type="EMBL" id="KAG2642908.1"/>
    </source>
</evidence>
<evidence type="ECO:0000256" key="1">
    <source>
        <dbReference type="SAM" id="MobiDB-lite"/>
    </source>
</evidence>
<name>A0A8T0W6P6_PANVG</name>
<gene>
    <name evidence="2" type="ORF">PVAP13_2KG285767</name>
</gene>
<feature type="region of interest" description="Disordered" evidence="1">
    <location>
        <begin position="68"/>
        <end position="182"/>
    </location>
</feature>
<feature type="compositionally biased region" description="Low complexity" evidence="1">
    <location>
        <begin position="143"/>
        <end position="155"/>
    </location>
</feature>
<reference evidence="2" key="1">
    <citation type="submission" date="2020-05" db="EMBL/GenBank/DDBJ databases">
        <title>WGS assembly of Panicum virgatum.</title>
        <authorList>
            <person name="Lovell J.T."/>
            <person name="Jenkins J."/>
            <person name="Shu S."/>
            <person name="Juenger T.E."/>
            <person name="Schmutz J."/>
        </authorList>
    </citation>
    <scope>NUCLEOTIDE SEQUENCE</scope>
    <source>
        <strain evidence="2">AP13</strain>
    </source>
</reference>
<dbReference type="Proteomes" id="UP000823388">
    <property type="component" value="Chromosome 2K"/>
</dbReference>
<accession>A0A8T0W6P6</accession>
<dbReference type="AlphaFoldDB" id="A0A8T0W6P6"/>
<proteinExistence type="predicted"/>
<organism evidence="2 3">
    <name type="scientific">Panicum virgatum</name>
    <name type="common">Blackwell switchgrass</name>
    <dbReference type="NCBI Taxonomy" id="38727"/>
    <lineage>
        <taxon>Eukaryota</taxon>
        <taxon>Viridiplantae</taxon>
        <taxon>Streptophyta</taxon>
        <taxon>Embryophyta</taxon>
        <taxon>Tracheophyta</taxon>
        <taxon>Spermatophyta</taxon>
        <taxon>Magnoliopsida</taxon>
        <taxon>Liliopsida</taxon>
        <taxon>Poales</taxon>
        <taxon>Poaceae</taxon>
        <taxon>PACMAD clade</taxon>
        <taxon>Panicoideae</taxon>
        <taxon>Panicodae</taxon>
        <taxon>Paniceae</taxon>
        <taxon>Panicinae</taxon>
        <taxon>Panicum</taxon>
        <taxon>Panicum sect. Hiantes</taxon>
    </lineage>
</organism>
<keyword evidence="3" id="KW-1185">Reference proteome</keyword>
<evidence type="ECO:0000313" key="3">
    <source>
        <dbReference type="Proteomes" id="UP000823388"/>
    </source>
</evidence>
<sequence>MALIKITFFLPPNIAAPSSSSSRILALGEPRLERSRDPRFVLAAGGSCAWSEARTRAARRFVLAAGGGGGGGGAAPGARWGSTPPGDSSSPSGSRAGSQAGIHAARDSSSTRRSRAGIQEGITLPGDSPSTRGALQSGVDCDSSSATGSAAKGGATPRGGLHSSGALKVLHPRQGSMFWELR</sequence>
<dbReference type="EMBL" id="CM029039">
    <property type="protein sequence ID" value="KAG2642908.1"/>
    <property type="molecule type" value="Genomic_DNA"/>
</dbReference>